<feature type="chain" id="PRO_5043999986" evidence="4">
    <location>
        <begin position="27"/>
        <end position="161"/>
    </location>
</feature>
<evidence type="ECO:0000256" key="2">
    <source>
        <dbReference type="ARBA" id="ARBA00023284"/>
    </source>
</evidence>
<proteinExistence type="predicted"/>
<dbReference type="Pfam" id="PF10262">
    <property type="entry name" value="Rdx"/>
    <property type="match status" value="1"/>
</dbReference>
<protein>
    <submittedName>
        <fullName evidence="5">Thioredoxin reductase-like selenoprotein T homolog CG3887</fullName>
    </submittedName>
</protein>
<dbReference type="Proteomes" id="UP001054945">
    <property type="component" value="Unassembled WGS sequence"/>
</dbReference>
<feature type="transmembrane region" description="Helical" evidence="3">
    <location>
        <begin position="81"/>
        <end position="103"/>
    </location>
</feature>
<dbReference type="InterPro" id="IPR011893">
    <property type="entry name" value="Selenoprotein_Rdx-typ"/>
</dbReference>
<feature type="signal peptide" evidence="4">
    <location>
        <begin position="1"/>
        <end position="26"/>
    </location>
</feature>
<dbReference type="InterPro" id="IPR019389">
    <property type="entry name" value="Selenoprotein_T"/>
</dbReference>
<keyword evidence="3" id="KW-1133">Transmembrane helix</keyword>
<accession>A0AAV4XT84</accession>
<organism evidence="5 6">
    <name type="scientific">Caerostris extrusa</name>
    <name type="common">Bark spider</name>
    <name type="synonym">Caerostris bankana</name>
    <dbReference type="NCBI Taxonomy" id="172846"/>
    <lineage>
        <taxon>Eukaryota</taxon>
        <taxon>Metazoa</taxon>
        <taxon>Ecdysozoa</taxon>
        <taxon>Arthropoda</taxon>
        <taxon>Chelicerata</taxon>
        <taxon>Arachnida</taxon>
        <taxon>Araneae</taxon>
        <taxon>Araneomorphae</taxon>
        <taxon>Entelegynae</taxon>
        <taxon>Araneoidea</taxon>
        <taxon>Araneidae</taxon>
        <taxon>Caerostris</taxon>
    </lineage>
</organism>
<dbReference type="SUPFAM" id="SSF52833">
    <property type="entry name" value="Thioredoxin-like"/>
    <property type="match status" value="1"/>
</dbReference>
<keyword evidence="3" id="KW-0472">Membrane</keyword>
<dbReference type="AlphaFoldDB" id="A0AAV4XT84"/>
<keyword evidence="6" id="KW-1185">Reference proteome</keyword>
<dbReference type="GO" id="GO:0004791">
    <property type="term" value="F:thioredoxin-disulfide reductase (NADPH) activity"/>
    <property type="evidence" value="ECO:0007669"/>
    <property type="project" value="TreeGrafter"/>
</dbReference>
<keyword evidence="2" id="KW-0676">Redox-active center</keyword>
<dbReference type="Gene3D" id="3.40.30.10">
    <property type="entry name" value="Glutaredoxin"/>
    <property type="match status" value="1"/>
</dbReference>
<keyword evidence="1 4" id="KW-0732">Signal</keyword>
<sequence length="161" mass="18118">MAENGRYVMGGLFILFLAFSAREIFSGTAGNDASFVKEIPKTSFQKAFTGPTLKFLYCFREDIDVSSSSMLLLFKKNIQKLLFSEIHFLLLHSLYACLMVFFLSNTIEGQLISTGAFEIIFNDVPIWSKIETGRLPSPPELFQIIEDSSLFRSTNPSSMSL</sequence>
<dbReference type="EMBL" id="BPLR01018176">
    <property type="protein sequence ID" value="GIY97538.1"/>
    <property type="molecule type" value="Genomic_DNA"/>
</dbReference>
<evidence type="ECO:0000313" key="5">
    <source>
        <dbReference type="EMBL" id="GIY97538.1"/>
    </source>
</evidence>
<evidence type="ECO:0000313" key="6">
    <source>
        <dbReference type="Proteomes" id="UP001054945"/>
    </source>
</evidence>
<gene>
    <name evidence="5" type="primary">SelT</name>
    <name evidence="5" type="ORF">CEXT_800211</name>
</gene>
<comment type="caution">
    <text evidence="5">The sequence shown here is derived from an EMBL/GenBank/DDBJ whole genome shotgun (WGS) entry which is preliminary data.</text>
</comment>
<dbReference type="GO" id="GO:0045454">
    <property type="term" value="P:cell redox homeostasis"/>
    <property type="evidence" value="ECO:0007669"/>
    <property type="project" value="TreeGrafter"/>
</dbReference>
<dbReference type="GO" id="GO:0005789">
    <property type="term" value="C:endoplasmic reticulum membrane"/>
    <property type="evidence" value="ECO:0007669"/>
    <property type="project" value="TreeGrafter"/>
</dbReference>
<evidence type="ECO:0000256" key="4">
    <source>
        <dbReference type="SAM" id="SignalP"/>
    </source>
</evidence>
<name>A0AAV4XT84_CAEEX</name>
<dbReference type="InterPro" id="IPR036249">
    <property type="entry name" value="Thioredoxin-like_sf"/>
</dbReference>
<dbReference type="NCBIfam" id="TIGR02174">
    <property type="entry name" value="CXXU_selWTH"/>
    <property type="match status" value="1"/>
</dbReference>
<dbReference type="PANTHER" id="PTHR13544:SF0">
    <property type="entry name" value="THIOREDOXIN REDUCTASE-LIKE SELENOPROTEIN T"/>
    <property type="match status" value="1"/>
</dbReference>
<keyword evidence="3" id="KW-0812">Transmembrane</keyword>
<reference evidence="5 6" key="1">
    <citation type="submission" date="2021-06" db="EMBL/GenBank/DDBJ databases">
        <title>Caerostris extrusa draft genome.</title>
        <authorList>
            <person name="Kono N."/>
            <person name="Arakawa K."/>
        </authorList>
    </citation>
    <scope>NUCLEOTIDE SEQUENCE [LARGE SCALE GENOMIC DNA]</scope>
</reference>
<evidence type="ECO:0000256" key="3">
    <source>
        <dbReference type="SAM" id="Phobius"/>
    </source>
</evidence>
<evidence type="ECO:0000256" key="1">
    <source>
        <dbReference type="ARBA" id="ARBA00022729"/>
    </source>
</evidence>
<dbReference type="PANTHER" id="PTHR13544">
    <property type="entry name" value="SELENOPROTEIN T"/>
    <property type="match status" value="1"/>
</dbReference>